<dbReference type="Pfam" id="PF09990">
    <property type="entry name" value="DUF2231"/>
    <property type="match status" value="1"/>
</dbReference>
<evidence type="ECO:0000256" key="1">
    <source>
        <dbReference type="SAM" id="MobiDB-lite"/>
    </source>
</evidence>
<keyword evidence="4" id="KW-1185">Reference proteome</keyword>
<sequence>MNTPRKAPLLVRWTLQLEESQALDAPVRALEPGIRNIFGTGVRGSVLRGDLLGHSLHPVLTDIALGTWTSASLLDLTGGRDSSAAAQRLVGAGLLAAGPTAWTGWAEWSLAGPAAKRVGLVHAAANGVAISVYAASWLARRRGRHGTGVRLAVAGAAISTVGGYLGGHLAQGRKVGSRHPAFDEATPKVGRNGGDDSWG</sequence>
<dbReference type="InterPro" id="IPR019251">
    <property type="entry name" value="DUF2231_TM"/>
</dbReference>
<reference evidence="3" key="1">
    <citation type="journal article" date="2014" name="Int. J. Syst. Evol. Microbiol.">
        <title>Complete genome sequence of Corynebacterium casei LMG S-19264T (=DSM 44701T), isolated from a smear-ripened cheese.</title>
        <authorList>
            <consortium name="US DOE Joint Genome Institute (JGI-PGF)"/>
            <person name="Walter F."/>
            <person name="Albersmeier A."/>
            <person name="Kalinowski J."/>
            <person name="Ruckert C."/>
        </authorList>
    </citation>
    <scope>NUCLEOTIDE SEQUENCE</scope>
    <source>
        <strain evidence="3">CGMCC 1.15085</strain>
    </source>
</reference>
<dbReference type="RefSeq" id="WP_188837766.1">
    <property type="nucleotide sequence ID" value="NZ_BMHI01000004.1"/>
</dbReference>
<feature type="domain" description="DUF2231" evidence="2">
    <location>
        <begin position="53"/>
        <end position="177"/>
    </location>
</feature>
<organism evidence="3 4">
    <name type="scientific">Flexivirga endophytica</name>
    <dbReference type="NCBI Taxonomy" id="1849103"/>
    <lineage>
        <taxon>Bacteria</taxon>
        <taxon>Bacillati</taxon>
        <taxon>Actinomycetota</taxon>
        <taxon>Actinomycetes</taxon>
        <taxon>Micrococcales</taxon>
        <taxon>Dermacoccaceae</taxon>
        <taxon>Flexivirga</taxon>
    </lineage>
</organism>
<feature type="region of interest" description="Disordered" evidence="1">
    <location>
        <begin position="176"/>
        <end position="199"/>
    </location>
</feature>
<evidence type="ECO:0000313" key="3">
    <source>
        <dbReference type="EMBL" id="GGB36803.1"/>
    </source>
</evidence>
<name>A0A916T9J0_9MICO</name>
<dbReference type="Proteomes" id="UP000636793">
    <property type="component" value="Unassembled WGS sequence"/>
</dbReference>
<reference evidence="3" key="2">
    <citation type="submission" date="2020-09" db="EMBL/GenBank/DDBJ databases">
        <authorList>
            <person name="Sun Q."/>
            <person name="Zhou Y."/>
        </authorList>
    </citation>
    <scope>NUCLEOTIDE SEQUENCE</scope>
    <source>
        <strain evidence="3">CGMCC 1.15085</strain>
    </source>
</reference>
<dbReference type="EMBL" id="BMHI01000004">
    <property type="protein sequence ID" value="GGB36803.1"/>
    <property type="molecule type" value="Genomic_DNA"/>
</dbReference>
<protein>
    <submittedName>
        <fullName evidence="3">Membrane protein</fullName>
    </submittedName>
</protein>
<gene>
    <name evidence="3" type="ORF">GCM10011492_29410</name>
</gene>
<dbReference type="AlphaFoldDB" id="A0A916T9J0"/>
<proteinExistence type="predicted"/>
<evidence type="ECO:0000259" key="2">
    <source>
        <dbReference type="Pfam" id="PF09990"/>
    </source>
</evidence>
<evidence type="ECO:0000313" key="4">
    <source>
        <dbReference type="Proteomes" id="UP000636793"/>
    </source>
</evidence>
<comment type="caution">
    <text evidence="3">The sequence shown here is derived from an EMBL/GenBank/DDBJ whole genome shotgun (WGS) entry which is preliminary data.</text>
</comment>
<accession>A0A916T9J0</accession>